<dbReference type="SUPFAM" id="SSF69304">
    <property type="entry name" value="Tricorn protease N-terminal domain"/>
    <property type="match status" value="1"/>
</dbReference>
<comment type="similarity">
    <text evidence="1">Belongs to the TolB family.</text>
</comment>
<gene>
    <name evidence="3" type="ORF">GXP67_14145</name>
</gene>
<dbReference type="AlphaFoldDB" id="A0A6C0GIZ7"/>
<dbReference type="InterPro" id="IPR011659">
    <property type="entry name" value="WD40"/>
</dbReference>
<dbReference type="EMBL" id="CP048222">
    <property type="protein sequence ID" value="QHT67690.1"/>
    <property type="molecule type" value="Genomic_DNA"/>
</dbReference>
<evidence type="ECO:0000256" key="1">
    <source>
        <dbReference type="ARBA" id="ARBA00009820"/>
    </source>
</evidence>
<accession>A0A6C0GIZ7</accession>
<dbReference type="Proteomes" id="UP000480178">
    <property type="component" value="Chromosome"/>
</dbReference>
<dbReference type="RefSeq" id="WP_162443713.1">
    <property type="nucleotide sequence ID" value="NZ_CP048222.1"/>
</dbReference>
<dbReference type="Gene3D" id="2.120.10.30">
    <property type="entry name" value="TolB, C-terminal domain"/>
    <property type="match status" value="2"/>
</dbReference>
<evidence type="ECO:0000313" key="3">
    <source>
        <dbReference type="EMBL" id="QHT67690.1"/>
    </source>
</evidence>
<evidence type="ECO:0008006" key="5">
    <source>
        <dbReference type="Google" id="ProtNLM"/>
    </source>
</evidence>
<proteinExistence type="inferred from homology"/>
<organism evidence="3 4">
    <name type="scientific">Rhodocytophaga rosea</name>
    <dbReference type="NCBI Taxonomy" id="2704465"/>
    <lineage>
        <taxon>Bacteria</taxon>
        <taxon>Pseudomonadati</taxon>
        <taxon>Bacteroidota</taxon>
        <taxon>Cytophagia</taxon>
        <taxon>Cytophagales</taxon>
        <taxon>Rhodocytophagaceae</taxon>
        <taxon>Rhodocytophaga</taxon>
    </lineage>
</organism>
<dbReference type="KEGG" id="rhoz:GXP67_14145"/>
<dbReference type="PANTHER" id="PTHR36842:SF1">
    <property type="entry name" value="PROTEIN TOLB"/>
    <property type="match status" value="1"/>
</dbReference>
<evidence type="ECO:0000313" key="4">
    <source>
        <dbReference type="Proteomes" id="UP000480178"/>
    </source>
</evidence>
<dbReference type="Pfam" id="PF07676">
    <property type="entry name" value="PD40"/>
    <property type="match status" value="4"/>
</dbReference>
<evidence type="ECO:0000256" key="2">
    <source>
        <dbReference type="SAM" id="SignalP"/>
    </source>
</evidence>
<reference evidence="3 4" key="1">
    <citation type="submission" date="2020-01" db="EMBL/GenBank/DDBJ databases">
        <authorList>
            <person name="Kim M.K."/>
        </authorList>
    </citation>
    <scope>NUCLEOTIDE SEQUENCE [LARGE SCALE GENOMIC DNA]</scope>
    <source>
        <strain evidence="3 4">172606-1</strain>
    </source>
</reference>
<dbReference type="InterPro" id="IPR011042">
    <property type="entry name" value="6-blade_b-propeller_TolB-like"/>
</dbReference>
<keyword evidence="2" id="KW-0732">Signal</keyword>
<feature type="chain" id="PRO_5025549587" description="DUF5050 domain-containing protein" evidence="2">
    <location>
        <begin position="19"/>
        <end position="291"/>
    </location>
</feature>
<feature type="signal peptide" evidence="2">
    <location>
        <begin position="1"/>
        <end position="18"/>
    </location>
</feature>
<sequence>MRTYAIVWMLLAYAQAFAQSPTVLLSENGIENAYPRLSKDGKRILYQSNRTGTWQLYVMTVADKSQQRLTNDTFNNNFPDWSADNEWIAFVSDRDGNEEIYLMKPDGTSLKRLTQDTSRDIHPYFSPDRKYLLFNSDREGPSLDIYRYTLETGQTERLIHSSDEETCARYSPDMKTLVLLKNNQLSDDIFLVDASSKALTNLSNTPNVYHGWPVFSADGQWIYYSSMEKGTYSIYRIKPDGTAKQQLTKTKSGEEHARVSLSAEAKLMVYNIKQRKTISIVSQSLENIPKL</sequence>
<name>A0A6C0GIZ7_9BACT</name>
<keyword evidence="4" id="KW-1185">Reference proteome</keyword>
<dbReference type="PANTHER" id="PTHR36842">
    <property type="entry name" value="PROTEIN TOLB HOMOLOG"/>
    <property type="match status" value="1"/>
</dbReference>
<protein>
    <recommendedName>
        <fullName evidence="5">DUF5050 domain-containing protein</fullName>
    </recommendedName>
</protein>